<reference evidence="1" key="1">
    <citation type="submission" date="2022-05" db="EMBL/GenBank/DDBJ databases">
        <authorList>
            <person name="Friedrich I."/>
            <person name="Poehlein A."/>
            <person name="Schneider D."/>
            <person name="Hertel R."/>
            <person name="Daniel R."/>
        </authorList>
    </citation>
    <scope>NUCLEOTIDE SEQUENCE</scope>
</reference>
<sequence length="165" mass="17905">MSRSVRAVPFLAAAAVALFGEREIEAPLWCARLGLLVDQVARPPRCIGAGGDPLDPGQDTQHRVSMTSAPPTQADILAGFIRTRLIGVRPDDQDLILDDHDYQRLLDALEAVRVARQLARIASDWNLDEVEIDGEMKPIWDLIDQFDAVLNGGSTIPEGSAAPEA</sequence>
<accession>A0A9E7MQ85</accession>
<evidence type="ECO:0000313" key="1">
    <source>
        <dbReference type="EMBL" id="USN13852.1"/>
    </source>
</evidence>
<protein>
    <submittedName>
        <fullName evidence="1">Uncharacterized protein</fullName>
    </submittedName>
</protein>
<gene>
    <name evidence="1" type="ORF">KABACHOK_00150</name>
</gene>
<evidence type="ECO:0000313" key="2">
    <source>
        <dbReference type="Proteomes" id="UP001056685"/>
    </source>
</evidence>
<organism evidence="1 2">
    <name type="scientific">Brevundimonas phage vB_BpoS-Kabachok</name>
    <dbReference type="NCBI Taxonomy" id="2948600"/>
    <lineage>
        <taxon>Viruses</taxon>
        <taxon>Duplodnaviria</taxon>
        <taxon>Heunggongvirae</taxon>
        <taxon>Uroviricota</taxon>
        <taxon>Caudoviricetes</taxon>
        <taxon>Jeanschmidtviridae</taxon>
        <taxon>Marchewkavirus</taxon>
        <taxon>Marchewkavirus kabachok</taxon>
    </lineage>
</organism>
<keyword evidence="2" id="KW-1185">Reference proteome</keyword>
<dbReference type="EMBL" id="ON529852">
    <property type="protein sequence ID" value="USN13852.1"/>
    <property type="molecule type" value="Genomic_DNA"/>
</dbReference>
<dbReference type="Proteomes" id="UP001056685">
    <property type="component" value="Segment"/>
</dbReference>
<name>A0A9E7MQ85_9CAUD</name>
<proteinExistence type="predicted"/>